<protein>
    <recommendedName>
        <fullName evidence="5">Keratin</fullName>
    </recommendedName>
</protein>
<dbReference type="Pfam" id="PF02422">
    <property type="entry name" value="Keratin"/>
    <property type="match status" value="1"/>
</dbReference>
<dbReference type="GeneTree" id="ENSGT01030000234722"/>
<comment type="similarity">
    <text evidence="1">Belongs to the avian keratin family.</text>
</comment>
<proteinExistence type="inferred from homology"/>
<dbReference type="GO" id="GO:0005200">
    <property type="term" value="F:structural constituent of cytoskeleton"/>
    <property type="evidence" value="ECO:0007669"/>
    <property type="project" value="InterPro"/>
</dbReference>
<dbReference type="InParanoid" id="A0A674JHU4"/>
<reference evidence="3" key="2">
    <citation type="submission" date="2025-09" db="UniProtKB">
        <authorList>
            <consortium name="Ensembl"/>
        </authorList>
    </citation>
    <scope>IDENTIFICATION</scope>
</reference>
<name>A0A674JHU4_9SAUR</name>
<dbReference type="GO" id="GO:0005882">
    <property type="term" value="C:intermediate filament"/>
    <property type="evidence" value="ECO:0007669"/>
    <property type="project" value="UniProtKB-KW"/>
</dbReference>
<dbReference type="Proteomes" id="UP000472274">
    <property type="component" value="Unplaced"/>
</dbReference>
<evidence type="ECO:0000313" key="3">
    <source>
        <dbReference type="Ensembl" id="ENSTMTP00000020890.1"/>
    </source>
</evidence>
<sequence>MSCNNECYTPGALPGPRPVTHSNNEPCVRQCPDSVAVIQPSPVAVTLPGPILSSFPQQTVVESLGPAGIGGLLGSGGSYGYGGSLGYGGYLNYGGSCGSSRLCNHGGSYSSGLSSLGSGYCSPYSYRGFNGYHGGSCGPC</sequence>
<organism evidence="3 4">
    <name type="scientific">Terrapene triunguis</name>
    <name type="common">Three-toed box turtle</name>
    <dbReference type="NCBI Taxonomy" id="2587831"/>
    <lineage>
        <taxon>Eukaryota</taxon>
        <taxon>Metazoa</taxon>
        <taxon>Chordata</taxon>
        <taxon>Craniata</taxon>
        <taxon>Vertebrata</taxon>
        <taxon>Euteleostomi</taxon>
        <taxon>Archelosauria</taxon>
        <taxon>Testudinata</taxon>
        <taxon>Testudines</taxon>
        <taxon>Cryptodira</taxon>
        <taxon>Durocryptodira</taxon>
        <taxon>Testudinoidea</taxon>
        <taxon>Emydidae</taxon>
        <taxon>Terrapene</taxon>
    </lineage>
</organism>
<dbReference type="AlphaFoldDB" id="A0A674JHU4"/>
<dbReference type="Ensembl" id="ENSTMTT00000021625.1">
    <property type="protein sequence ID" value="ENSTMTP00000020890.1"/>
    <property type="gene ID" value="ENSTMTG00000015286.1"/>
</dbReference>
<reference evidence="3" key="1">
    <citation type="submission" date="2025-08" db="UniProtKB">
        <authorList>
            <consortium name="Ensembl"/>
        </authorList>
    </citation>
    <scope>IDENTIFICATION</scope>
</reference>
<keyword evidence="2" id="KW-0416">Keratin</keyword>
<evidence type="ECO:0008006" key="5">
    <source>
        <dbReference type="Google" id="ProtNLM"/>
    </source>
</evidence>
<evidence type="ECO:0000313" key="4">
    <source>
        <dbReference type="Proteomes" id="UP000472274"/>
    </source>
</evidence>
<dbReference type="PANTHER" id="PTHR31203:SF1">
    <property type="entry name" value="BETA-KERATIN-RELATED PROTEIN-RELATED"/>
    <property type="match status" value="1"/>
</dbReference>
<accession>A0A674JHU4</accession>
<keyword evidence="4" id="KW-1185">Reference proteome</keyword>
<evidence type="ECO:0000256" key="1">
    <source>
        <dbReference type="ARBA" id="ARBA00008702"/>
    </source>
</evidence>
<dbReference type="PANTHER" id="PTHR31203">
    <property type="entry name" value="BETA-KERATIN-RELATED PROTEIN-RELATED"/>
    <property type="match status" value="1"/>
</dbReference>
<evidence type="ECO:0000256" key="2">
    <source>
        <dbReference type="ARBA" id="ARBA00022744"/>
    </source>
</evidence>
<dbReference type="InterPro" id="IPR003461">
    <property type="entry name" value="Keratin"/>
</dbReference>